<name>A0A9P6N543_9BASI</name>
<accession>A0A9P6N543</accession>
<gene>
    <name evidence="1" type="ORF">CROQUDRAFT_101797</name>
</gene>
<comment type="caution">
    <text evidence="1">The sequence shown here is derived from an EMBL/GenBank/DDBJ whole genome shotgun (WGS) entry which is preliminary data.</text>
</comment>
<sequence length="81" mass="8911">MDLDSEVGTQVSATAVPDPNHFLALPPAHTAISPEISALWRGLQRNFTDWKRAHSMNNVPEGDVALTSAQSNCRTLEQKIR</sequence>
<dbReference type="AlphaFoldDB" id="A0A9P6N543"/>
<dbReference type="EMBL" id="MU167648">
    <property type="protein sequence ID" value="KAG0139286.1"/>
    <property type="molecule type" value="Genomic_DNA"/>
</dbReference>
<proteinExistence type="predicted"/>
<dbReference type="Proteomes" id="UP000886653">
    <property type="component" value="Unassembled WGS sequence"/>
</dbReference>
<evidence type="ECO:0000313" key="1">
    <source>
        <dbReference type="EMBL" id="KAG0139286.1"/>
    </source>
</evidence>
<evidence type="ECO:0000313" key="2">
    <source>
        <dbReference type="Proteomes" id="UP000886653"/>
    </source>
</evidence>
<keyword evidence="2" id="KW-1185">Reference proteome</keyword>
<protein>
    <submittedName>
        <fullName evidence="1">Uncharacterized protein</fullName>
    </submittedName>
</protein>
<reference evidence="1" key="1">
    <citation type="submission" date="2013-11" db="EMBL/GenBank/DDBJ databases">
        <title>Genome sequence of the fusiform rust pathogen reveals effectors for host alternation and coevolution with pine.</title>
        <authorList>
            <consortium name="DOE Joint Genome Institute"/>
            <person name="Smith K."/>
            <person name="Pendleton A."/>
            <person name="Kubisiak T."/>
            <person name="Anderson C."/>
            <person name="Salamov A."/>
            <person name="Aerts A."/>
            <person name="Riley R."/>
            <person name="Clum A."/>
            <person name="Lindquist E."/>
            <person name="Ence D."/>
            <person name="Campbell M."/>
            <person name="Kronenberg Z."/>
            <person name="Feau N."/>
            <person name="Dhillon B."/>
            <person name="Hamelin R."/>
            <person name="Burleigh J."/>
            <person name="Smith J."/>
            <person name="Yandell M."/>
            <person name="Nelson C."/>
            <person name="Grigoriev I."/>
            <person name="Davis J."/>
        </authorList>
    </citation>
    <scope>NUCLEOTIDE SEQUENCE</scope>
    <source>
        <strain evidence="1">G11</strain>
    </source>
</reference>
<organism evidence="1 2">
    <name type="scientific">Cronartium quercuum f. sp. fusiforme G11</name>
    <dbReference type="NCBI Taxonomy" id="708437"/>
    <lineage>
        <taxon>Eukaryota</taxon>
        <taxon>Fungi</taxon>
        <taxon>Dikarya</taxon>
        <taxon>Basidiomycota</taxon>
        <taxon>Pucciniomycotina</taxon>
        <taxon>Pucciniomycetes</taxon>
        <taxon>Pucciniales</taxon>
        <taxon>Coleosporiaceae</taxon>
        <taxon>Cronartium</taxon>
    </lineage>
</organism>